<dbReference type="InParanoid" id="A0A2G4YTV8"/>
<protein>
    <submittedName>
        <fullName evidence="2">Uncharacterized protein</fullName>
    </submittedName>
</protein>
<dbReference type="AlphaFoldDB" id="A0A2G4YTV8"/>
<feature type="coiled-coil region" evidence="1">
    <location>
        <begin position="39"/>
        <end position="108"/>
    </location>
</feature>
<dbReference type="RefSeq" id="WP_099471291.1">
    <property type="nucleotide sequence ID" value="NZ_CAXBMK010000004.1"/>
</dbReference>
<comment type="caution">
    <text evidence="2">The sequence shown here is derived from an EMBL/GenBank/DDBJ whole genome shotgun (WGS) entry which is preliminary data.</text>
</comment>
<evidence type="ECO:0000313" key="3">
    <source>
        <dbReference type="Proteomes" id="UP000229730"/>
    </source>
</evidence>
<name>A0A2G4YTV8_9PROT</name>
<reference evidence="2 3" key="1">
    <citation type="submission" date="2017-10" db="EMBL/GenBank/DDBJ databases">
        <title>Frigbacter circumglobatus gen. nov. sp. nov., isolated from sediment cultured in situ.</title>
        <authorList>
            <person name="Zhao Z."/>
        </authorList>
    </citation>
    <scope>NUCLEOTIDE SEQUENCE [LARGE SCALE GENOMIC DNA]</scope>
    <source>
        <strain evidence="2 3">ZYL</strain>
    </source>
</reference>
<organism evidence="2 3">
    <name type="scientific">Paremcibacter congregatus</name>
    <dbReference type="NCBI Taxonomy" id="2043170"/>
    <lineage>
        <taxon>Bacteria</taxon>
        <taxon>Pseudomonadati</taxon>
        <taxon>Pseudomonadota</taxon>
        <taxon>Alphaproteobacteria</taxon>
        <taxon>Emcibacterales</taxon>
        <taxon>Emcibacteraceae</taxon>
        <taxon>Paremcibacter</taxon>
    </lineage>
</organism>
<dbReference type="Proteomes" id="UP000229730">
    <property type="component" value="Unassembled WGS sequence"/>
</dbReference>
<dbReference type="EMBL" id="PDEM01000009">
    <property type="protein sequence ID" value="PHZ85707.1"/>
    <property type="molecule type" value="Genomic_DNA"/>
</dbReference>
<sequence length="112" mass="12749">MSSPETKTDVSAIRQEIEDAILRLERALLSRSEKTGVSSDEQAGYIAELEEQNKKLMRELDETKKHCITLKKGYELLEAKYRRLEEANDSAEKELATTLQDLDALIAQKSLH</sequence>
<gene>
    <name evidence="2" type="ORF">CRD36_03200</name>
</gene>
<evidence type="ECO:0000256" key="1">
    <source>
        <dbReference type="SAM" id="Coils"/>
    </source>
</evidence>
<keyword evidence="1" id="KW-0175">Coiled coil</keyword>
<evidence type="ECO:0000313" key="2">
    <source>
        <dbReference type="EMBL" id="PHZ85707.1"/>
    </source>
</evidence>
<keyword evidence="3" id="KW-1185">Reference proteome</keyword>
<proteinExistence type="predicted"/>
<accession>A0A2G4YTV8</accession>